<dbReference type="Pfam" id="PF15979">
    <property type="entry name" value="Glyco_hydro_115"/>
    <property type="match status" value="1"/>
</dbReference>
<dbReference type="Gene3D" id="3.30.379.10">
    <property type="entry name" value="Chitobiase/beta-hexosaminidase domain 2-like"/>
    <property type="match status" value="1"/>
</dbReference>
<reference evidence="4 5" key="1">
    <citation type="submission" date="2024-05" db="EMBL/GenBank/DDBJ databases">
        <title>Sphingomonas sp. HF-S3 16S ribosomal RNA gene Genome sequencing and assembly.</title>
        <authorList>
            <person name="Lee H."/>
        </authorList>
    </citation>
    <scope>NUCLEOTIDE SEQUENCE [LARGE SCALE GENOMIC DNA]</scope>
    <source>
        <strain evidence="4 5">HF-S3</strain>
    </source>
</reference>
<feature type="compositionally biased region" description="Basic and acidic residues" evidence="2">
    <location>
        <begin position="680"/>
        <end position="689"/>
    </location>
</feature>
<feature type="domain" description="Gylcosyl hydrolase 115 C-terminal" evidence="3">
    <location>
        <begin position="703"/>
        <end position="872"/>
    </location>
</feature>
<evidence type="ECO:0000256" key="2">
    <source>
        <dbReference type="SAM" id="MobiDB-lite"/>
    </source>
</evidence>
<proteinExistence type="predicted"/>
<protein>
    <submittedName>
        <fullName evidence="4">Glycosyl hydrolase 115 family protein</fullName>
    </submittedName>
</protein>
<gene>
    <name evidence="4" type="ORF">TPR58_13565</name>
</gene>
<dbReference type="InterPro" id="IPR042301">
    <property type="entry name" value="GH115_sf"/>
</dbReference>
<dbReference type="Proteomes" id="UP001427805">
    <property type="component" value="Unassembled WGS sequence"/>
</dbReference>
<dbReference type="PROSITE" id="PS51318">
    <property type="entry name" value="TAT"/>
    <property type="match status" value="1"/>
</dbReference>
<evidence type="ECO:0000256" key="1">
    <source>
        <dbReference type="ARBA" id="ARBA00022801"/>
    </source>
</evidence>
<dbReference type="InterPro" id="IPR031924">
    <property type="entry name" value="GH115"/>
</dbReference>
<accession>A0ABV0BB22</accession>
<evidence type="ECO:0000313" key="5">
    <source>
        <dbReference type="Proteomes" id="UP001427805"/>
    </source>
</evidence>
<dbReference type="Pfam" id="PF17829">
    <property type="entry name" value="GH115_C"/>
    <property type="match status" value="1"/>
</dbReference>
<dbReference type="InterPro" id="IPR041437">
    <property type="entry name" value="GH115_C"/>
</dbReference>
<dbReference type="PANTHER" id="PTHR37842">
    <property type="match status" value="1"/>
</dbReference>
<evidence type="ECO:0000259" key="3">
    <source>
        <dbReference type="Pfam" id="PF17829"/>
    </source>
</evidence>
<dbReference type="GO" id="GO:0016787">
    <property type="term" value="F:hydrolase activity"/>
    <property type="evidence" value="ECO:0007669"/>
    <property type="project" value="UniProtKB-KW"/>
</dbReference>
<dbReference type="InterPro" id="IPR006311">
    <property type="entry name" value="TAT_signal"/>
</dbReference>
<dbReference type="Gene3D" id="3.20.20.520">
    <property type="entry name" value="Glycosyl hydrolase family 115"/>
    <property type="match status" value="1"/>
</dbReference>
<dbReference type="Gene3D" id="2.60.120.1620">
    <property type="match status" value="1"/>
</dbReference>
<dbReference type="Gene3D" id="1.20.58.2150">
    <property type="match status" value="1"/>
</dbReference>
<dbReference type="InterPro" id="IPR029018">
    <property type="entry name" value="Hex-like_dom2"/>
</dbReference>
<name>A0ABV0BB22_9SPHN</name>
<organism evidence="4 5">
    <name type="scientific">Sphingomonas rustica</name>
    <dbReference type="NCBI Taxonomy" id="3103142"/>
    <lineage>
        <taxon>Bacteria</taxon>
        <taxon>Pseudomonadati</taxon>
        <taxon>Pseudomonadota</taxon>
        <taxon>Alphaproteobacteria</taxon>
        <taxon>Sphingomonadales</taxon>
        <taxon>Sphingomonadaceae</taxon>
        <taxon>Sphingomonas</taxon>
    </lineage>
</organism>
<dbReference type="EMBL" id="JBDIZK010000007">
    <property type="protein sequence ID" value="MEN3748198.1"/>
    <property type="molecule type" value="Genomic_DNA"/>
</dbReference>
<feature type="region of interest" description="Disordered" evidence="2">
    <location>
        <begin position="675"/>
        <end position="701"/>
    </location>
</feature>
<dbReference type="RefSeq" id="WP_346247210.1">
    <property type="nucleotide sequence ID" value="NZ_JBDIZK010000007.1"/>
</dbReference>
<sequence>MADHPGASLTRRTLLAGAATGAIALLATPLPAAMRVGKAAPFPLIRDGVPATVVVDSAADPAVLHAAKSFAADLGRVGGTPARLVEGGIEAARGTVVVIGVLGHSPFLDALAAAGRIEAADLRGQWEACRQQVVDRPAPGIDRALVIIGSDRRGAVFGTYDLSRRIGVSPWHWFADIPVRQQRDLMLPADSRRDQPKVRYRGFFINDEAPCLSVWAQRKFGGFNARMYAHVFELLLRMKGNYLWPAMWAPRAFAADDPQNMVLADAMGVVMGNSHHEPMLRAHDEWHRGTAGGITGGPWDYTKNRDKLRQFWRGGIERMMSKGDGRGYESLVTVGMRGDGDEAMAEGTAIPLLERIVTDQRSIIEQVTKRPAAQTPQLWALYKEVQDYYDHGMRVPDDVTLLFADDNWGQIRRLPTPGAPPRSGGHGVYYHFDYVGAPRNYKWINTNQIEKVWQQMDLAWRRDARAIWIVNVGDIKPMEFPLSFFLDQAWDPEAMTPAALAAYPKSWAEAAFGREQGTAIGEMLTTYGQYAARRKPELIDQDSFALGGITPEGLDGGEFGAMVAEWDALERRMLKTRTRLSEDQLDAYFQLVEHPVAAMANLYRLYYAAAWNKLLASRNDARANYFADQVEETFRRDAELTTRYHSINGGKWDGMMAQVHMSYVIWNDPTQQTMPSITRVRGDTPDGRRNPQPKFVAPPRPGDGMIAIEAPAFTRARGGKGLTWTRIPHLGRTNGAVLALPQGLPPTTAEDGIRLDYDVTIRKAGPALLTLYLAPTLDTIGKAPPRIGVSLDGERVQPLAIDLEPTGGAQDNPGKKRWAKAVCDNVVQLACDLGQVTAGRHTIRIWRLDDNVVLQKLVLSTQGPPTGYLGPVQA</sequence>
<keyword evidence="1 4" id="KW-0378">Hydrolase</keyword>
<keyword evidence="5" id="KW-1185">Reference proteome</keyword>
<dbReference type="PANTHER" id="PTHR37842:SF2">
    <property type="entry name" value="GYLCOSYL HYDROLASE 115 C-TERMINAL DOMAIN-CONTAINING PROTEIN"/>
    <property type="match status" value="1"/>
</dbReference>
<comment type="caution">
    <text evidence="4">The sequence shown here is derived from an EMBL/GenBank/DDBJ whole genome shotgun (WGS) entry which is preliminary data.</text>
</comment>
<evidence type="ECO:0000313" key="4">
    <source>
        <dbReference type="EMBL" id="MEN3748198.1"/>
    </source>
</evidence>